<feature type="transmembrane region" description="Helical" evidence="1">
    <location>
        <begin position="23"/>
        <end position="41"/>
    </location>
</feature>
<keyword evidence="1" id="KW-0472">Membrane</keyword>
<dbReference type="KEGG" id="mdx:BTO20_09710"/>
<evidence type="ECO:0000256" key="1">
    <source>
        <dbReference type="SAM" id="Phobius"/>
    </source>
</evidence>
<dbReference type="EMBL" id="CP020809">
    <property type="protein sequence ID" value="ART68828.1"/>
    <property type="molecule type" value="Genomic_DNA"/>
</dbReference>
<accession>A0A1Y0C0Z2</accession>
<organism evidence="2 3">
    <name type="scientific">Mycobacterium dioxanotrophicus</name>
    <dbReference type="NCBI Taxonomy" id="482462"/>
    <lineage>
        <taxon>Bacteria</taxon>
        <taxon>Bacillati</taxon>
        <taxon>Actinomycetota</taxon>
        <taxon>Actinomycetes</taxon>
        <taxon>Mycobacteriales</taxon>
        <taxon>Mycobacteriaceae</taxon>
        <taxon>Mycobacterium</taxon>
    </lineage>
</organism>
<name>A0A1Y0C0Z2_9MYCO</name>
<evidence type="ECO:0000313" key="3">
    <source>
        <dbReference type="Proteomes" id="UP000195331"/>
    </source>
</evidence>
<dbReference type="Proteomes" id="UP000195331">
    <property type="component" value="Chromosome"/>
</dbReference>
<keyword evidence="1" id="KW-0812">Transmembrane</keyword>
<keyword evidence="1" id="KW-1133">Transmembrane helix</keyword>
<keyword evidence="3" id="KW-1185">Reference proteome</keyword>
<sequence>MFAVGLVGFATDAASWVDKFGLGRVVAVIVAGACIVTLTGLRNGKPIPWRTPLSAALVVVLVLSGVAFFIFESPPPQTTATPQPPAPPVTTVVVPPDPKKTGCGSDAKETASVPDVEICVVYWCTGAVYSAVTGTTDPTQMQYKIRPRIYNSTDHPVNISINSPTPLRLIVDSPRLSQNWKPPQKTVEVGDSVYPVIRDGKRYWAVPPNAVGDVVQVGGYWSGFSTFWDGDQLEGTGTYFKPLRFDSTGTVIQEGDLVFQLPTNPDGSDPHVLGLAYVTGGGAVPMNIEHLFLKDEHWPNPSQPNSF</sequence>
<proteinExistence type="predicted"/>
<dbReference type="AlphaFoldDB" id="A0A1Y0C0Z2"/>
<protein>
    <submittedName>
        <fullName evidence="2">Uncharacterized protein</fullName>
    </submittedName>
</protein>
<gene>
    <name evidence="2" type="ORF">BTO20_09710</name>
</gene>
<dbReference type="OrthoDB" id="4774252at2"/>
<feature type="transmembrane region" description="Helical" evidence="1">
    <location>
        <begin position="53"/>
        <end position="71"/>
    </location>
</feature>
<reference evidence="2 3" key="1">
    <citation type="submission" date="2017-04" db="EMBL/GenBank/DDBJ databases">
        <title>Whole Genome Sequence of 1,4-Dioxane Degrading Bacterium Mycobacterium dioxanotrophicus PH-06.</title>
        <authorList>
            <person name="He Y."/>
        </authorList>
    </citation>
    <scope>NUCLEOTIDE SEQUENCE [LARGE SCALE GENOMIC DNA]</scope>
    <source>
        <strain evidence="2 3">PH-06</strain>
    </source>
</reference>
<evidence type="ECO:0000313" key="2">
    <source>
        <dbReference type="EMBL" id="ART68828.1"/>
    </source>
</evidence>